<keyword evidence="6 10" id="KW-0479">Metal-binding</keyword>
<dbReference type="GO" id="GO:0006281">
    <property type="term" value="P:DNA repair"/>
    <property type="evidence" value="ECO:0007669"/>
    <property type="project" value="TreeGrafter"/>
</dbReference>
<dbReference type="InterPro" id="IPR036412">
    <property type="entry name" value="HAD-like_sf"/>
</dbReference>
<sequence length="233" mass="25716">MVDIKFKAIAFDLDGTLVDSVPDLAVAAQLMLNELTLPSCSELEVRSWVGNGAEVLVRRALAHAHKQIPTSSQVEQALVVFLKHYHQQLNQHSCLYDGVKETLLQLIEQGYQLAVVTNKPIQFVAPILKAFEIDHCFSLILGGDSLEAKKPDPMPLNYIISEWALKKDQLLMVGDSKNDILAAKSAGIASIGLTYGYNYGEDIGLSGSDAVFDDFSDILSWVLTHFKLRKLSE</sequence>
<comment type="cofactor">
    <cofactor evidence="2 10">
        <name>Mg(2+)</name>
        <dbReference type="ChEBI" id="CHEBI:18420"/>
    </cofactor>
</comment>
<evidence type="ECO:0000313" key="11">
    <source>
        <dbReference type="EMBL" id="RJY13101.1"/>
    </source>
</evidence>
<dbReference type="GO" id="GO:0046872">
    <property type="term" value="F:metal ion binding"/>
    <property type="evidence" value="ECO:0007669"/>
    <property type="project" value="UniProtKB-KW"/>
</dbReference>
<evidence type="ECO:0000256" key="4">
    <source>
        <dbReference type="ARBA" id="ARBA00006171"/>
    </source>
</evidence>
<comment type="catalytic activity">
    <reaction evidence="1 10">
        <text>2-phosphoglycolate + H2O = glycolate + phosphate</text>
        <dbReference type="Rhea" id="RHEA:14369"/>
        <dbReference type="ChEBI" id="CHEBI:15377"/>
        <dbReference type="ChEBI" id="CHEBI:29805"/>
        <dbReference type="ChEBI" id="CHEBI:43474"/>
        <dbReference type="ChEBI" id="CHEBI:58033"/>
        <dbReference type="EC" id="3.1.3.18"/>
    </reaction>
</comment>
<evidence type="ECO:0000256" key="2">
    <source>
        <dbReference type="ARBA" id="ARBA00001946"/>
    </source>
</evidence>
<dbReference type="NCBIfam" id="TIGR01549">
    <property type="entry name" value="HAD-SF-IA-v1"/>
    <property type="match status" value="1"/>
</dbReference>
<evidence type="ECO:0000256" key="10">
    <source>
        <dbReference type="HAMAP-Rule" id="MF_00495"/>
    </source>
</evidence>
<dbReference type="NCBIfam" id="TIGR01662">
    <property type="entry name" value="HAD-SF-IIIA"/>
    <property type="match status" value="1"/>
</dbReference>
<gene>
    <name evidence="11" type="ORF">D5R81_11770</name>
</gene>
<dbReference type="FunFam" id="3.40.50.1000:FF:000022">
    <property type="entry name" value="Phosphoglycolate phosphatase"/>
    <property type="match status" value="1"/>
</dbReference>
<evidence type="ECO:0000256" key="1">
    <source>
        <dbReference type="ARBA" id="ARBA00000830"/>
    </source>
</evidence>
<evidence type="ECO:0000256" key="3">
    <source>
        <dbReference type="ARBA" id="ARBA00004818"/>
    </source>
</evidence>
<comment type="pathway">
    <text evidence="3 10">Organic acid metabolism; glycolate biosynthesis; glycolate from 2-phosphoglycolate: step 1/1.</text>
</comment>
<dbReference type="InterPro" id="IPR041492">
    <property type="entry name" value="HAD_2"/>
</dbReference>
<dbReference type="InterPro" id="IPR023198">
    <property type="entry name" value="PGP-like_dom2"/>
</dbReference>
<dbReference type="GO" id="GO:0008967">
    <property type="term" value="F:phosphoglycolate phosphatase activity"/>
    <property type="evidence" value="ECO:0007669"/>
    <property type="project" value="UniProtKB-UniRule"/>
</dbReference>
<dbReference type="InterPro" id="IPR037512">
    <property type="entry name" value="PGPase_prok"/>
</dbReference>
<dbReference type="CDD" id="cd16417">
    <property type="entry name" value="HAD_PGPase"/>
    <property type="match status" value="1"/>
</dbReference>
<keyword evidence="9 10" id="KW-0119">Carbohydrate metabolism</keyword>
<feature type="active site" description="Nucleophile" evidence="10">
    <location>
        <position position="12"/>
    </location>
</feature>
<name>A0A3A6TNU3_9GAMM</name>
<dbReference type="HAMAP" id="MF_00495">
    <property type="entry name" value="GPH_hydrolase_bact"/>
    <property type="match status" value="1"/>
</dbReference>
<dbReference type="Gene3D" id="1.10.150.240">
    <property type="entry name" value="Putative phosphatase, domain 2"/>
    <property type="match status" value="1"/>
</dbReference>
<dbReference type="PRINTS" id="PR00413">
    <property type="entry name" value="HADHALOGNASE"/>
</dbReference>
<evidence type="ECO:0000256" key="8">
    <source>
        <dbReference type="ARBA" id="ARBA00022842"/>
    </source>
</evidence>
<dbReference type="GO" id="GO:0005975">
    <property type="term" value="P:carbohydrate metabolic process"/>
    <property type="evidence" value="ECO:0007669"/>
    <property type="project" value="InterPro"/>
</dbReference>
<dbReference type="InterPro" id="IPR006549">
    <property type="entry name" value="HAD-SF_hydro_IIIA"/>
</dbReference>
<dbReference type="NCBIfam" id="NF009695">
    <property type="entry name" value="PRK13222.1-2"/>
    <property type="match status" value="1"/>
</dbReference>
<keyword evidence="7 10" id="KW-0378">Hydrolase</keyword>
<feature type="binding site" evidence="10">
    <location>
        <position position="12"/>
    </location>
    <ligand>
        <name>Mg(2+)</name>
        <dbReference type="ChEBI" id="CHEBI:18420"/>
    </ligand>
</feature>
<keyword evidence="12" id="KW-1185">Reference proteome</keyword>
<evidence type="ECO:0000313" key="12">
    <source>
        <dbReference type="Proteomes" id="UP000273022"/>
    </source>
</evidence>
<dbReference type="PANTHER" id="PTHR43434">
    <property type="entry name" value="PHOSPHOGLYCOLATE PHOSPHATASE"/>
    <property type="match status" value="1"/>
</dbReference>
<dbReference type="Gene3D" id="3.40.50.1000">
    <property type="entry name" value="HAD superfamily/HAD-like"/>
    <property type="match status" value="1"/>
</dbReference>
<dbReference type="EMBL" id="QYYH01000069">
    <property type="protein sequence ID" value="RJY13101.1"/>
    <property type="molecule type" value="Genomic_DNA"/>
</dbReference>
<reference evidence="11 12" key="1">
    <citation type="submission" date="2018-09" db="EMBL/GenBank/DDBJ databases">
        <title>Phylogeny of the Shewanellaceae, and recommendation for two new genera, Pseudoshewanella and Parashewanella.</title>
        <authorList>
            <person name="Wang G."/>
        </authorList>
    </citation>
    <scope>NUCLEOTIDE SEQUENCE [LARGE SCALE GENOMIC DNA]</scope>
    <source>
        <strain evidence="11 12">KCTC 22492</strain>
    </source>
</reference>
<comment type="function">
    <text evidence="10">Specifically catalyzes the dephosphorylation of 2-phosphoglycolate. Is involved in the dissimilation of the intracellular 2-phosphoglycolate formed during the DNA repair of 3'-phosphoglycolate ends, a major class of DNA lesions induced by oxidative stress.</text>
</comment>
<dbReference type="SUPFAM" id="SSF56784">
    <property type="entry name" value="HAD-like"/>
    <property type="match status" value="1"/>
</dbReference>
<dbReference type="Pfam" id="PF13419">
    <property type="entry name" value="HAD_2"/>
    <property type="match status" value="1"/>
</dbReference>
<proteinExistence type="inferred from homology"/>
<dbReference type="SFLD" id="SFLDS00003">
    <property type="entry name" value="Haloacid_Dehalogenase"/>
    <property type="match status" value="1"/>
</dbReference>
<keyword evidence="8 10" id="KW-0460">Magnesium</keyword>
<feature type="binding site" evidence="10">
    <location>
        <position position="14"/>
    </location>
    <ligand>
        <name>Mg(2+)</name>
        <dbReference type="ChEBI" id="CHEBI:18420"/>
    </ligand>
</feature>
<comment type="similarity">
    <text evidence="4 10">Belongs to the HAD-like hydrolase superfamily. CbbY/CbbZ/Gph/YieH family.</text>
</comment>
<organism evidence="11 12">
    <name type="scientific">Parashewanella spongiae</name>
    <dbReference type="NCBI Taxonomy" id="342950"/>
    <lineage>
        <taxon>Bacteria</taxon>
        <taxon>Pseudomonadati</taxon>
        <taxon>Pseudomonadota</taxon>
        <taxon>Gammaproteobacteria</taxon>
        <taxon>Alteromonadales</taxon>
        <taxon>Shewanellaceae</taxon>
        <taxon>Parashewanella</taxon>
    </lineage>
</organism>
<dbReference type="PANTHER" id="PTHR43434:SF1">
    <property type="entry name" value="PHOSPHOGLYCOLATE PHOSPHATASE"/>
    <property type="match status" value="1"/>
</dbReference>
<accession>A0A3A6TNU3</accession>
<dbReference type="AlphaFoldDB" id="A0A3A6TNU3"/>
<protein>
    <recommendedName>
        <fullName evidence="5 10">Phosphoglycolate phosphatase</fullName>
        <shortName evidence="10">PGP</shortName>
        <shortName evidence="10">PGPase</shortName>
        <ecNumber evidence="5 10">3.1.3.18</ecNumber>
    </recommendedName>
</protein>
<evidence type="ECO:0000256" key="6">
    <source>
        <dbReference type="ARBA" id="ARBA00022723"/>
    </source>
</evidence>
<comment type="caution">
    <text evidence="11">The sequence shown here is derived from an EMBL/GenBank/DDBJ whole genome shotgun (WGS) entry which is preliminary data.</text>
</comment>
<dbReference type="GO" id="GO:0046295">
    <property type="term" value="P:glycolate biosynthetic process"/>
    <property type="evidence" value="ECO:0007669"/>
    <property type="project" value="UniProtKB-UniRule"/>
</dbReference>
<dbReference type="UniPathway" id="UPA00865">
    <property type="reaction ID" value="UER00834"/>
</dbReference>
<evidence type="ECO:0000256" key="7">
    <source>
        <dbReference type="ARBA" id="ARBA00022801"/>
    </source>
</evidence>
<dbReference type="SFLD" id="SFLDG01135">
    <property type="entry name" value="C1.5.6:_HAD__Beta-PGM__Phospha"/>
    <property type="match status" value="1"/>
</dbReference>
<dbReference type="RefSeq" id="WP_121853833.1">
    <property type="nucleotide sequence ID" value="NZ_CP037952.1"/>
</dbReference>
<feature type="binding site" evidence="10">
    <location>
        <position position="175"/>
    </location>
    <ligand>
        <name>Mg(2+)</name>
        <dbReference type="ChEBI" id="CHEBI:18420"/>
    </ligand>
</feature>
<evidence type="ECO:0000256" key="5">
    <source>
        <dbReference type="ARBA" id="ARBA00013078"/>
    </source>
</evidence>
<evidence type="ECO:0000256" key="9">
    <source>
        <dbReference type="ARBA" id="ARBA00023277"/>
    </source>
</evidence>
<dbReference type="InterPro" id="IPR006439">
    <property type="entry name" value="HAD-SF_hydro_IA"/>
</dbReference>
<dbReference type="InterPro" id="IPR050155">
    <property type="entry name" value="HAD-like_hydrolase_sf"/>
</dbReference>
<dbReference type="SFLD" id="SFLDG01129">
    <property type="entry name" value="C1.5:_HAD__Beta-PGM__Phosphata"/>
    <property type="match status" value="1"/>
</dbReference>
<dbReference type="Proteomes" id="UP000273022">
    <property type="component" value="Unassembled WGS sequence"/>
</dbReference>
<dbReference type="InterPro" id="IPR023214">
    <property type="entry name" value="HAD_sf"/>
</dbReference>
<dbReference type="OrthoDB" id="9776368at2"/>
<dbReference type="EC" id="3.1.3.18" evidence="5 10"/>
<dbReference type="NCBIfam" id="TIGR01449">
    <property type="entry name" value="PGP_bact"/>
    <property type="match status" value="1"/>
</dbReference>
<dbReference type="GO" id="GO:0005829">
    <property type="term" value="C:cytosol"/>
    <property type="evidence" value="ECO:0007669"/>
    <property type="project" value="TreeGrafter"/>
</dbReference>